<dbReference type="Proteomes" id="UP000293421">
    <property type="component" value="Chromosome"/>
</dbReference>
<reference evidence="10 12" key="2">
    <citation type="submission" date="2019-08" db="EMBL/GenBank/DDBJ databases">
        <title>Rapid identification of Enteric Bacteria from Whole Genome Sequences (WGS) using Average Nucleotide Identity (ANI).</title>
        <authorList>
            <person name="Lane C."/>
        </authorList>
    </citation>
    <scope>NUCLEOTIDE SEQUENCE [LARGE SCALE GENOMIC DNA]</scope>
    <source>
        <strain evidence="10 12">2010D-8464</strain>
    </source>
</reference>
<feature type="transmembrane region" description="Helical" evidence="6">
    <location>
        <begin position="32"/>
        <end position="50"/>
    </location>
</feature>
<dbReference type="PANTHER" id="PTHR30071:SF1">
    <property type="entry name" value="CYTOCHROME B_B6 PROTEIN-RELATED"/>
    <property type="match status" value="1"/>
</dbReference>
<dbReference type="AlphaFoldDB" id="A0AAE6D0A5"/>
<evidence type="ECO:0000256" key="3">
    <source>
        <dbReference type="ARBA" id="ARBA00022748"/>
    </source>
</evidence>
<dbReference type="InterPro" id="IPR045062">
    <property type="entry name" value="Cyt_c_biogenesis_CcsA/CcmC"/>
</dbReference>
<feature type="domain" description="Cytochrome c assembly protein" evidence="7">
    <location>
        <begin position="644"/>
        <end position="846"/>
    </location>
</feature>
<feature type="transmembrane region" description="Helical" evidence="6">
    <location>
        <begin position="62"/>
        <end position="81"/>
    </location>
</feature>
<feature type="transmembrane region" description="Helical" evidence="6">
    <location>
        <begin position="858"/>
        <end position="876"/>
    </location>
</feature>
<name>A0AAE6D0A5_9BACT</name>
<dbReference type="Proteomes" id="UP000321325">
    <property type="component" value="Unassembled WGS sequence"/>
</dbReference>
<dbReference type="Pfam" id="PF05140">
    <property type="entry name" value="ResB"/>
    <property type="match status" value="1"/>
</dbReference>
<evidence type="ECO:0000313" key="11">
    <source>
        <dbReference type="Proteomes" id="UP000293421"/>
    </source>
</evidence>
<feature type="domain" description="ResB-like" evidence="8">
    <location>
        <begin position="195"/>
        <end position="269"/>
    </location>
</feature>
<evidence type="ECO:0000313" key="12">
    <source>
        <dbReference type="Proteomes" id="UP000321325"/>
    </source>
</evidence>
<feature type="transmembrane region" description="Helical" evidence="6">
    <location>
        <begin position="712"/>
        <end position="738"/>
    </location>
</feature>
<gene>
    <name evidence="9" type="ORF">A9460_03905</name>
    <name evidence="10" type="ORF">FVD15_03595</name>
</gene>
<feature type="transmembrane region" description="Helical" evidence="6">
    <location>
        <begin position="282"/>
        <end position="300"/>
    </location>
</feature>
<evidence type="ECO:0000256" key="6">
    <source>
        <dbReference type="SAM" id="Phobius"/>
    </source>
</evidence>
<dbReference type="GO" id="GO:0005886">
    <property type="term" value="C:plasma membrane"/>
    <property type="evidence" value="ECO:0007669"/>
    <property type="project" value="TreeGrafter"/>
</dbReference>
<accession>A0AAE6D0A5</accession>
<dbReference type="GeneID" id="66287519"/>
<dbReference type="GO" id="GO:0017004">
    <property type="term" value="P:cytochrome complex assembly"/>
    <property type="evidence" value="ECO:0007669"/>
    <property type="project" value="UniProtKB-KW"/>
</dbReference>
<sequence>MSIYALLCAIATFIENDFGTPAAKAIVYNNIYFNVLHLLLGLNLIGVIIYAKLIQKKKYAALILHFSFIIILIGAALTRYFGIEGGMHIREGESSNIIVTREEFIKITHLDTNTSFEFMINFTPLTTNHFTKSSTLNDNTLAINSKSYTPANEFNLANLKLEISYKNENKTITLEPNFTNKEIHTFEIANEKFNINWGPKEIQLPFKIILEDFILERYLGSMSPSSYLSKIKIIDPMNNTEFSYDIFMNNVLDYGGYRFFQSSYDQDEQGTILSVNKDIGKIPTYIGYALLIVGFIWILFDKNSRFYKLTQYLKKEHSLALLFLLLLNLQTPSFAQENENDILNLISKLQQNTHEHSLQFGSLLVQDFNGRIKPIDTLAMEFIHKITQKDNFLNLNHNQLFLAMMIYPKEFRQIKMFPIKTKELKKIIGVNIDEKHIAFDDIFDNNTYKLTNYVQEASRKKPSLRNQLDKDILALDEKINHAYYIYTGQALTIFPDMYEQSLKWFSPAQILPFAKEDINRIQMLLVNYFLATKEAIETNEWLSANENLQAIKDFQIHYGSKVLPEKNRIKFEILLNHYNIFDNLTYVYLGFSLILFIISFYTMLKNTRLKTFIYNLFYFTLIAFAIVHSIALLMRWYIGDHAPWSNAYESMIYIAWACVVSAIVFFKNSPFALSAASFLAGITLFVAHLGFMDPQIGNLIPVLKSYWLNIHVSIITASYAFLALCFMLGLLNLVLFTLRSKNLNIDLNIIKLHCINEIAMILGLAMLTIGNFLGGVWANESWGRYWGWDSKETWALICIIIYAMVIHLRFLFKKNFIYIFSCASVIAFYSILMTYFGVNFYLSGLHSYANGDPVDIPVFLYILVGINIILIISASFKRNLNLPSF</sequence>
<proteinExistence type="predicted"/>
<dbReference type="InterPro" id="IPR007816">
    <property type="entry name" value="ResB-like_domain"/>
</dbReference>
<feature type="transmembrane region" description="Helical" evidence="6">
    <location>
        <begin position="586"/>
        <end position="604"/>
    </location>
</feature>
<evidence type="ECO:0000256" key="1">
    <source>
        <dbReference type="ARBA" id="ARBA00004141"/>
    </source>
</evidence>
<keyword evidence="5 6" id="KW-0472">Membrane</keyword>
<comment type="subcellular location">
    <subcellularLocation>
        <location evidence="1">Membrane</location>
        <topology evidence="1">Multi-pass membrane protein</topology>
    </subcellularLocation>
</comment>
<keyword evidence="12" id="KW-1185">Reference proteome</keyword>
<evidence type="ECO:0000256" key="4">
    <source>
        <dbReference type="ARBA" id="ARBA00022989"/>
    </source>
</evidence>
<evidence type="ECO:0000256" key="2">
    <source>
        <dbReference type="ARBA" id="ARBA00022692"/>
    </source>
</evidence>
<dbReference type="Pfam" id="PF01578">
    <property type="entry name" value="Cytochrom_C_asm"/>
    <property type="match status" value="1"/>
</dbReference>
<feature type="transmembrane region" description="Helical" evidence="6">
    <location>
        <begin position="758"/>
        <end position="778"/>
    </location>
</feature>
<evidence type="ECO:0000313" key="9">
    <source>
        <dbReference type="EMBL" id="QBL14246.1"/>
    </source>
</evidence>
<dbReference type="PANTHER" id="PTHR30071">
    <property type="entry name" value="HEME EXPORTER PROTEIN C"/>
    <property type="match status" value="1"/>
</dbReference>
<dbReference type="GO" id="GO:0020037">
    <property type="term" value="F:heme binding"/>
    <property type="evidence" value="ECO:0007669"/>
    <property type="project" value="InterPro"/>
</dbReference>
<reference evidence="9 11" key="1">
    <citation type="submission" date="2019-02" db="EMBL/GenBank/DDBJ databases">
        <title>Use of ANI for Rapid Identification of Enteric Bacteria.</title>
        <authorList>
            <person name="Pruckler J."/>
            <person name="Lane C."/>
            <person name="Aubert R."/>
        </authorList>
    </citation>
    <scope>NUCLEOTIDE SEQUENCE [LARGE SCALE GENOMIC DNA]</scope>
    <source>
        <strain evidence="9 11">2014D-0083</strain>
    </source>
</reference>
<evidence type="ECO:0000259" key="7">
    <source>
        <dbReference type="Pfam" id="PF01578"/>
    </source>
</evidence>
<feature type="transmembrane region" description="Helical" evidence="6">
    <location>
        <begin position="673"/>
        <end position="692"/>
    </location>
</feature>
<feature type="transmembrane region" description="Helical" evidence="6">
    <location>
        <begin position="817"/>
        <end position="838"/>
    </location>
</feature>
<dbReference type="InterPro" id="IPR002541">
    <property type="entry name" value="Cyt_c_assembly"/>
</dbReference>
<feature type="transmembrane region" description="Helical" evidence="6">
    <location>
        <begin position="616"/>
        <end position="638"/>
    </location>
</feature>
<keyword evidence="3" id="KW-0201">Cytochrome c-type biogenesis</keyword>
<organism evidence="9 11">
    <name type="scientific">Campylobacter volucris</name>
    <dbReference type="NCBI Taxonomy" id="1031542"/>
    <lineage>
        <taxon>Bacteria</taxon>
        <taxon>Pseudomonadati</taxon>
        <taxon>Campylobacterota</taxon>
        <taxon>Epsilonproteobacteria</taxon>
        <taxon>Campylobacterales</taxon>
        <taxon>Campylobacteraceae</taxon>
        <taxon>Campylobacter</taxon>
    </lineage>
</organism>
<protein>
    <submittedName>
        <fullName evidence="9">Cytochrome C biogenesis protein</fullName>
    </submittedName>
</protein>
<dbReference type="EMBL" id="VRMB01000009">
    <property type="protein sequence ID" value="TXK70578.1"/>
    <property type="molecule type" value="Genomic_DNA"/>
</dbReference>
<evidence type="ECO:0000259" key="8">
    <source>
        <dbReference type="Pfam" id="PF05140"/>
    </source>
</evidence>
<evidence type="ECO:0000313" key="10">
    <source>
        <dbReference type="EMBL" id="TXK70578.1"/>
    </source>
</evidence>
<feature type="transmembrane region" description="Helical" evidence="6">
    <location>
        <begin position="650"/>
        <end position="666"/>
    </location>
</feature>
<keyword evidence="2 6" id="KW-0812">Transmembrane</keyword>
<feature type="transmembrane region" description="Helical" evidence="6">
    <location>
        <begin position="793"/>
        <end position="812"/>
    </location>
</feature>
<dbReference type="RefSeq" id="WP_084059233.1">
    <property type="nucleotide sequence ID" value="NZ_CP037746.1"/>
</dbReference>
<dbReference type="EMBL" id="CP037746">
    <property type="protein sequence ID" value="QBL14246.1"/>
    <property type="molecule type" value="Genomic_DNA"/>
</dbReference>
<evidence type="ECO:0000256" key="5">
    <source>
        <dbReference type="ARBA" id="ARBA00023136"/>
    </source>
</evidence>
<keyword evidence="4 6" id="KW-1133">Transmembrane helix</keyword>